<evidence type="ECO:0000313" key="2">
    <source>
        <dbReference type="Proteomes" id="UP000704712"/>
    </source>
</evidence>
<organism evidence="1 2">
    <name type="scientific">Phytophthora infestans</name>
    <name type="common">Potato late blight agent</name>
    <name type="synonym">Botrytis infestans</name>
    <dbReference type="NCBI Taxonomy" id="4787"/>
    <lineage>
        <taxon>Eukaryota</taxon>
        <taxon>Sar</taxon>
        <taxon>Stramenopiles</taxon>
        <taxon>Oomycota</taxon>
        <taxon>Peronosporomycetes</taxon>
        <taxon>Peronosporales</taxon>
        <taxon>Peronosporaceae</taxon>
        <taxon>Phytophthora</taxon>
    </lineage>
</organism>
<dbReference type="Proteomes" id="UP000704712">
    <property type="component" value="Unassembled WGS sequence"/>
</dbReference>
<accession>A0A8S9TQJ9</accession>
<comment type="caution">
    <text evidence="1">The sequence shown here is derived from an EMBL/GenBank/DDBJ whole genome shotgun (WGS) entry which is preliminary data.</text>
</comment>
<dbReference type="EMBL" id="JAACNO010002910">
    <property type="protein sequence ID" value="KAF4129872.1"/>
    <property type="molecule type" value="Genomic_DNA"/>
</dbReference>
<reference evidence="1" key="1">
    <citation type="submission" date="2020-03" db="EMBL/GenBank/DDBJ databases">
        <title>Hybrid Assembly of Korean Phytophthora infestans isolates.</title>
        <authorList>
            <person name="Prokchorchik M."/>
            <person name="Lee Y."/>
            <person name="Seo J."/>
            <person name="Cho J.-H."/>
            <person name="Park Y.-E."/>
            <person name="Jang D.-C."/>
            <person name="Im J.-S."/>
            <person name="Choi J.-G."/>
            <person name="Park H.-J."/>
            <person name="Lee G.-B."/>
            <person name="Lee Y.-G."/>
            <person name="Hong S.-Y."/>
            <person name="Cho K."/>
            <person name="Sohn K.H."/>
        </authorList>
    </citation>
    <scope>NUCLEOTIDE SEQUENCE</scope>
    <source>
        <strain evidence="1">KR_2_A2</strain>
    </source>
</reference>
<proteinExistence type="predicted"/>
<name>A0A8S9TQJ9_PHYIN</name>
<protein>
    <submittedName>
        <fullName evidence="1">Uncharacterized protein</fullName>
    </submittedName>
</protein>
<sequence>MSALEAYSRATGFHFRIRSSVKVANCTDPSGTKIPVIFTYGFKNFRCVRGVTQPSRASGDREAHANYTGCEARLDAFVTLGCAWNSGSAFRSPLADNTAVLSDAGAGSRQIAAYASSELGRVVSSQVICNVLRRMQASSSA</sequence>
<evidence type="ECO:0000313" key="1">
    <source>
        <dbReference type="EMBL" id="KAF4129872.1"/>
    </source>
</evidence>
<gene>
    <name evidence="1" type="ORF">GN958_ATG20936</name>
</gene>
<dbReference type="AlphaFoldDB" id="A0A8S9TQJ9"/>